<dbReference type="Gene3D" id="3.20.20.80">
    <property type="entry name" value="Glycosidases"/>
    <property type="match status" value="1"/>
</dbReference>
<organism evidence="2 3">
    <name type="scientific">Stygiobacter electus</name>
    <dbReference type="NCBI Taxonomy" id="3032292"/>
    <lineage>
        <taxon>Bacteria</taxon>
        <taxon>Pseudomonadati</taxon>
        <taxon>Ignavibacteriota</taxon>
        <taxon>Ignavibacteria</taxon>
        <taxon>Ignavibacteriales</taxon>
        <taxon>Melioribacteraceae</taxon>
        <taxon>Stygiobacter</taxon>
    </lineage>
</organism>
<dbReference type="CDD" id="cd11313">
    <property type="entry name" value="AmyAc_arch_bac_AmyA"/>
    <property type="match status" value="1"/>
</dbReference>
<dbReference type="Pfam" id="PF00128">
    <property type="entry name" value="Alpha-amylase"/>
    <property type="match status" value="2"/>
</dbReference>
<dbReference type="Pfam" id="PF02806">
    <property type="entry name" value="Alpha-amylase_C"/>
    <property type="match status" value="1"/>
</dbReference>
<comment type="caution">
    <text evidence="2">The sequence shown here is derived from an EMBL/GenBank/DDBJ whole genome shotgun (WGS) entry which is preliminary data.</text>
</comment>
<feature type="domain" description="Glycosyl hydrolase family 13 catalytic" evidence="1">
    <location>
        <begin position="43"/>
        <end position="357"/>
    </location>
</feature>
<evidence type="ECO:0000313" key="3">
    <source>
        <dbReference type="Proteomes" id="UP001221302"/>
    </source>
</evidence>
<dbReference type="SMART" id="SM00642">
    <property type="entry name" value="Aamy"/>
    <property type="match status" value="1"/>
</dbReference>
<dbReference type="GO" id="GO:0016787">
    <property type="term" value="F:hydrolase activity"/>
    <property type="evidence" value="ECO:0007669"/>
    <property type="project" value="UniProtKB-KW"/>
</dbReference>
<name>A0AAE3TD04_9BACT</name>
<dbReference type="EMBL" id="JARGDL010000009">
    <property type="protein sequence ID" value="MDF1612001.1"/>
    <property type="molecule type" value="Genomic_DNA"/>
</dbReference>
<dbReference type="SUPFAM" id="SSF51011">
    <property type="entry name" value="Glycosyl hydrolase domain"/>
    <property type="match status" value="1"/>
</dbReference>
<reference evidence="2" key="1">
    <citation type="submission" date="2023-03" db="EMBL/GenBank/DDBJ databases">
        <title>Stygiobacter electus gen. nov., sp. nov., facultatively anaerobic thermotolerant bacterium of the class Ignavibacteria from a well of Yessentuki mineral water deposit.</title>
        <authorList>
            <person name="Podosokorskaya O.A."/>
            <person name="Elcheninov A.G."/>
            <person name="Petrova N.F."/>
            <person name="Zavarzina D.G."/>
            <person name="Kublanov I.V."/>
            <person name="Merkel A.Y."/>
        </authorList>
    </citation>
    <scope>NUCLEOTIDE SEQUENCE</scope>
    <source>
        <strain evidence="2">09-Me</strain>
    </source>
</reference>
<evidence type="ECO:0000259" key="1">
    <source>
        <dbReference type="SMART" id="SM00642"/>
    </source>
</evidence>
<dbReference type="InterPro" id="IPR013780">
    <property type="entry name" value="Glyco_hydro_b"/>
</dbReference>
<dbReference type="PANTHER" id="PTHR47786:SF2">
    <property type="entry name" value="GLYCOSYL HYDROLASE FAMILY 13 CATALYTIC DOMAIN-CONTAINING PROTEIN"/>
    <property type="match status" value="1"/>
</dbReference>
<sequence>MKVKNILKIFLFILILPSMINSSQRSKKQIPHAEWSRNLSIYEVNVRQFTKDGTFKAFIPHLNRLKEMNVGILWFMPINPIGEKNRKGSLGSYYSIKNYKEINPEFGTLEDFKEVVKQAHKNGMYVIIDWVANHTSWDNVWTKTNPEFYKKDKKGSFVSPFDWSDVIALNYKNKKLWRAMLDAMLYWIEEADIDGFRCDVAAMVPIDFWKWAVPILNQKKKIFMLAEADEPELHQVFDMTYNWQLKDLFVATYKKEKSAKDFYELIKKEKEEYPKDAYRMNFTSNHDENTWHGTDKERFGEAREMFAVLTTLIPGMPLVYSGEEACLDKRLKFFEKDTINWKECKMKEIYSTLFKLKKENSALWNGNFGGKFLPLNVKNENVFAFMRQKDDHQVIAVFNISEKENNIEINSKRINGNYTDLFEKKKKLFEHKLNLSLKGWEYKVFYK</sequence>
<dbReference type="GO" id="GO:0005975">
    <property type="term" value="P:carbohydrate metabolic process"/>
    <property type="evidence" value="ECO:0007669"/>
    <property type="project" value="InterPro"/>
</dbReference>
<keyword evidence="3" id="KW-1185">Reference proteome</keyword>
<proteinExistence type="predicted"/>
<protein>
    <submittedName>
        <fullName evidence="2">Alpha-amylase family glycosyl hydrolase</fullName>
    </submittedName>
</protein>
<gene>
    <name evidence="2" type="ORF">P0M35_07550</name>
</gene>
<evidence type="ECO:0000313" key="2">
    <source>
        <dbReference type="EMBL" id="MDF1612001.1"/>
    </source>
</evidence>
<dbReference type="RefSeq" id="WP_321535769.1">
    <property type="nucleotide sequence ID" value="NZ_JARGDL010000009.1"/>
</dbReference>
<dbReference type="PANTHER" id="PTHR47786">
    <property type="entry name" value="ALPHA-1,4-GLUCAN:MALTOSE-1-PHOSPHATE MALTOSYLTRANSFERASE"/>
    <property type="match status" value="1"/>
</dbReference>
<dbReference type="AlphaFoldDB" id="A0AAE3TD04"/>
<dbReference type="InterPro" id="IPR006048">
    <property type="entry name" value="A-amylase/branching_C"/>
</dbReference>
<keyword evidence="2" id="KW-0378">Hydrolase</keyword>
<dbReference type="InterPro" id="IPR017853">
    <property type="entry name" value="GH"/>
</dbReference>
<dbReference type="Gene3D" id="2.60.40.1180">
    <property type="entry name" value="Golgi alpha-mannosidase II"/>
    <property type="match status" value="1"/>
</dbReference>
<dbReference type="Proteomes" id="UP001221302">
    <property type="component" value="Unassembled WGS sequence"/>
</dbReference>
<dbReference type="SUPFAM" id="SSF51445">
    <property type="entry name" value="(Trans)glycosidases"/>
    <property type="match status" value="1"/>
</dbReference>
<accession>A0AAE3TD04</accession>
<dbReference type="InterPro" id="IPR006047">
    <property type="entry name" value="GH13_cat_dom"/>
</dbReference>